<dbReference type="InterPro" id="IPR006224">
    <property type="entry name" value="PsdUridine_synth_RluA-like_CS"/>
</dbReference>
<accession>A0A975DBP6</accession>
<dbReference type="Proteomes" id="UP000682739">
    <property type="component" value="Chromosome"/>
</dbReference>
<keyword evidence="1" id="KW-0819">tRNA processing</keyword>
<proteinExistence type="predicted"/>
<feature type="domain" description="Pseudouridine synthase RsuA/RluA-like" evidence="10">
    <location>
        <begin position="20"/>
        <end position="180"/>
    </location>
</feature>
<dbReference type="InterPro" id="IPR006145">
    <property type="entry name" value="PsdUridine_synth_RsuA/RluA"/>
</dbReference>
<dbReference type="CDD" id="cd02563">
    <property type="entry name" value="PseudoU_synth_TruC"/>
    <property type="match status" value="1"/>
</dbReference>
<evidence type="ECO:0000256" key="1">
    <source>
        <dbReference type="ARBA" id="ARBA00022694"/>
    </source>
</evidence>
<gene>
    <name evidence="11" type="primary">truC</name>
    <name evidence="11" type="ORF">J1N51_00395</name>
</gene>
<dbReference type="NCBIfam" id="NF008321">
    <property type="entry name" value="PRK11112.1"/>
    <property type="match status" value="1"/>
</dbReference>
<comment type="catalytic activity">
    <reaction evidence="3">
        <text>uridine(65) in tRNA = pseudouridine(65) in tRNA</text>
        <dbReference type="Rhea" id="RHEA:42536"/>
        <dbReference type="Rhea" id="RHEA-COMP:10103"/>
        <dbReference type="Rhea" id="RHEA-COMP:10104"/>
        <dbReference type="ChEBI" id="CHEBI:65314"/>
        <dbReference type="ChEBI" id="CHEBI:65315"/>
        <dbReference type="EC" id="5.4.99.26"/>
    </reaction>
</comment>
<dbReference type="GO" id="GO:0008033">
    <property type="term" value="P:tRNA processing"/>
    <property type="evidence" value="ECO:0007669"/>
    <property type="project" value="UniProtKB-KW"/>
</dbReference>
<dbReference type="EC" id="5.4.99.26" evidence="5"/>
<evidence type="ECO:0000259" key="10">
    <source>
        <dbReference type="Pfam" id="PF00849"/>
    </source>
</evidence>
<dbReference type="PROSITE" id="PS01129">
    <property type="entry name" value="PSI_RLU"/>
    <property type="match status" value="1"/>
</dbReference>
<dbReference type="Gene3D" id="3.30.2350.10">
    <property type="entry name" value="Pseudouridine synthase"/>
    <property type="match status" value="1"/>
</dbReference>
<evidence type="ECO:0000256" key="9">
    <source>
        <dbReference type="ARBA" id="ARBA00043049"/>
    </source>
</evidence>
<dbReference type="EMBL" id="CP072110">
    <property type="protein sequence ID" value="QTH63994.1"/>
    <property type="molecule type" value="Genomic_DNA"/>
</dbReference>
<dbReference type="PANTHER" id="PTHR21600:SF56">
    <property type="entry name" value="TRNA PSEUDOURIDINE SYNTHASE C"/>
    <property type="match status" value="1"/>
</dbReference>
<dbReference type="InterPro" id="IPR050188">
    <property type="entry name" value="RluA_PseudoU_synthase"/>
</dbReference>
<evidence type="ECO:0000256" key="5">
    <source>
        <dbReference type="ARBA" id="ARBA00038943"/>
    </source>
</evidence>
<comment type="function">
    <text evidence="4">Responsible for synthesis of pseudouridine from uracil-65 in transfer RNAs.</text>
</comment>
<evidence type="ECO:0000256" key="8">
    <source>
        <dbReference type="ARBA" id="ARBA00041975"/>
    </source>
</evidence>
<evidence type="ECO:0000256" key="4">
    <source>
        <dbReference type="ARBA" id="ARBA00037670"/>
    </source>
</evidence>
<dbReference type="GO" id="GO:0003723">
    <property type="term" value="F:RNA binding"/>
    <property type="evidence" value="ECO:0007669"/>
    <property type="project" value="InterPro"/>
</dbReference>
<dbReference type="GO" id="GO:0160149">
    <property type="term" value="F:tRNA pseudouridine(65) synthase activity"/>
    <property type="evidence" value="ECO:0007669"/>
    <property type="project" value="UniProtKB-EC"/>
</dbReference>
<dbReference type="PANTHER" id="PTHR21600">
    <property type="entry name" value="MITOCHONDRIAL RNA PSEUDOURIDINE SYNTHASE"/>
    <property type="match status" value="1"/>
</dbReference>
<dbReference type="Pfam" id="PF00849">
    <property type="entry name" value="PseudoU_synth_2"/>
    <property type="match status" value="1"/>
</dbReference>
<evidence type="ECO:0000256" key="7">
    <source>
        <dbReference type="ARBA" id="ARBA00041803"/>
    </source>
</evidence>
<organism evidence="11 12">
    <name type="scientific">Psychrosphaera ytuae</name>
    <dbReference type="NCBI Taxonomy" id="2820710"/>
    <lineage>
        <taxon>Bacteria</taxon>
        <taxon>Pseudomonadati</taxon>
        <taxon>Pseudomonadota</taxon>
        <taxon>Gammaproteobacteria</taxon>
        <taxon>Alteromonadales</taxon>
        <taxon>Pseudoalteromonadaceae</taxon>
        <taxon>Psychrosphaera</taxon>
    </lineage>
</organism>
<keyword evidence="2 11" id="KW-0413">Isomerase</keyword>
<name>A0A975DBP6_9GAMM</name>
<reference evidence="11" key="1">
    <citation type="submission" date="2021-03" db="EMBL/GenBank/DDBJ databases">
        <title>Description of Psychrosphaera ytuae sp. nov. isolated from deep sea sediment of South China Sea.</title>
        <authorList>
            <person name="Zhang J."/>
            <person name="Xu X.-D."/>
        </authorList>
    </citation>
    <scope>NUCLEOTIDE SEQUENCE</scope>
    <source>
        <strain evidence="11">MTZ26</strain>
    </source>
</reference>
<evidence type="ECO:0000256" key="3">
    <source>
        <dbReference type="ARBA" id="ARBA00036607"/>
    </source>
</evidence>
<dbReference type="KEGG" id="psym:J1N51_00395"/>
<evidence type="ECO:0000313" key="11">
    <source>
        <dbReference type="EMBL" id="QTH63994.1"/>
    </source>
</evidence>
<evidence type="ECO:0000313" key="12">
    <source>
        <dbReference type="Proteomes" id="UP000682739"/>
    </source>
</evidence>
<sequence length="256" mass="29333">MRNQVFTEAPQLDVLYQDDDLVAINKPSGLLVHRSEIDKRETLFAVQLTRDQIGQRVFPVHRLDRPTSGVLLFALNSQVARTLSDYFINSEIQKTYQALVRGYGPEYLDLDYPLTRELDKFADKDANRDLGPQEAQTIMKCLRTYEMPFSCGRFDTTRYSLMELQPKTGRKHQIRRHLAHIRHPIIGDTKHGDGKQNKLAREQLGLNRLALHATKLEFVHPTNKKPMVITAPIDETLANPLALLNNSNIHKTLTNP</sequence>
<evidence type="ECO:0000256" key="2">
    <source>
        <dbReference type="ARBA" id="ARBA00023235"/>
    </source>
</evidence>
<protein>
    <recommendedName>
        <fullName evidence="6">tRNA pseudouridine synthase C</fullName>
        <ecNumber evidence="5">5.4.99.26</ecNumber>
    </recommendedName>
    <alternativeName>
        <fullName evidence="8">tRNA pseudouridine(65) synthase</fullName>
    </alternativeName>
    <alternativeName>
        <fullName evidence="9">tRNA pseudouridylate synthase C</fullName>
    </alternativeName>
    <alternativeName>
        <fullName evidence="7">tRNA-uridine isomerase C</fullName>
    </alternativeName>
</protein>
<dbReference type="RefSeq" id="WP_208832049.1">
    <property type="nucleotide sequence ID" value="NZ_CP072110.1"/>
</dbReference>
<dbReference type="GO" id="GO:0000455">
    <property type="term" value="P:enzyme-directed rRNA pseudouridine synthesis"/>
    <property type="evidence" value="ECO:0007669"/>
    <property type="project" value="TreeGrafter"/>
</dbReference>
<keyword evidence="12" id="KW-1185">Reference proteome</keyword>
<dbReference type="AlphaFoldDB" id="A0A975DBP6"/>
<dbReference type="InterPro" id="IPR020103">
    <property type="entry name" value="PsdUridine_synth_cat_dom_sf"/>
</dbReference>
<evidence type="ECO:0000256" key="6">
    <source>
        <dbReference type="ARBA" id="ARBA00040675"/>
    </source>
</evidence>
<dbReference type="SUPFAM" id="SSF55120">
    <property type="entry name" value="Pseudouridine synthase"/>
    <property type="match status" value="1"/>
</dbReference>